<evidence type="ECO:0000256" key="1">
    <source>
        <dbReference type="ARBA" id="ARBA00004651"/>
    </source>
</evidence>
<reference evidence="9" key="1">
    <citation type="submission" date="2023-03" db="EMBL/GenBank/DDBJ databases">
        <authorList>
            <person name="Steffen K."/>
            <person name="Cardenas P."/>
        </authorList>
    </citation>
    <scope>NUCLEOTIDE SEQUENCE</scope>
</reference>
<dbReference type="InterPro" id="IPR035906">
    <property type="entry name" value="MetI-like_sf"/>
</dbReference>
<dbReference type="EMBL" id="CASHTH010000918">
    <property type="protein sequence ID" value="CAI8009036.1"/>
    <property type="molecule type" value="Genomic_DNA"/>
</dbReference>
<evidence type="ECO:0000313" key="9">
    <source>
        <dbReference type="EMBL" id="CAI8009036.1"/>
    </source>
</evidence>
<comment type="caution">
    <text evidence="9">The sequence shown here is derived from an EMBL/GenBank/DDBJ whole genome shotgun (WGS) entry which is preliminary data.</text>
</comment>
<feature type="domain" description="ABC transmembrane type-1" evidence="8">
    <location>
        <begin position="1"/>
        <end position="101"/>
    </location>
</feature>
<dbReference type="PROSITE" id="PS50928">
    <property type="entry name" value="ABC_TM1"/>
    <property type="match status" value="1"/>
</dbReference>
<gene>
    <name evidence="9" type="ORF">GBAR_LOCUS6119</name>
</gene>
<evidence type="ECO:0000256" key="6">
    <source>
        <dbReference type="ARBA" id="ARBA00023136"/>
    </source>
</evidence>
<dbReference type="GO" id="GO:0005886">
    <property type="term" value="C:plasma membrane"/>
    <property type="evidence" value="ECO:0007669"/>
    <property type="project" value="UniProtKB-SubCell"/>
</dbReference>
<evidence type="ECO:0000256" key="2">
    <source>
        <dbReference type="ARBA" id="ARBA00022448"/>
    </source>
</evidence>
<keyword evidence="2" id="KW-0813">Transport</keyword>
<feature type="transmembrane region" description="Helical" evidence="7">
    <location>
        <begin position="82"/>
        <end position="108"/>
    </location>
</feature>
<dbReference type="SUPFAM" id="SSF161098">
    <property type="entry name" value="MetI-like"/>
    <property type="match status" value="1"/>
</dbReference>
<evidence type="ECO:0000256" key="3">
    <source>
        <dbReference type="ARBA" id="ARBA00022475"/>
    </source>
</evidence>
<comment type="subcellular location">
    <subcellularLocation>
        <location evidence="1">Cell membrane</location>
        <topology evidence="1">Multi-pass membrane protein</topology>
    </subcellularLocation>
</comment>
<keyword evidence="10" id="KW-1185">Reference proteome</keyword>
<keyword evidence="3" id="KW-1003">Cell membrane</keyword>
<dbReference type="AlphaFoldDB" id="A0AA35RET1"/>
<dbReference type="CDD" id="cd06261">
    <property type="entry name" value="TM_PBP2"/>
    <property type="match status" value="1"/>
</dbReference>
<keyword evidence="4 7" id="KW-0812">Transmembrane</keyword>
<evidence type="ECO:0000256" key="7">
    <source>
        <dbReference type="SAM" id="Phobius"/>
    </source>
</evidence>
<protein>
    <submittedName>
        <fullName evidence="9">Oligopeptide transport system permease protein AppB</fullName>
    </submittedName>
</protein>
<name>A0AA35RET1_GEOBA</name>
<sequence length="115" mass="12395">MRASTLDVLGQEYIQTARSKGLSAGVVNYRHVARNALLPIITILGFTIAGMFGGSLITDLMFGIPGIGRLALESVFSRDYPVIMAVTLLGATSLVMANLIIDIVYTVVDPRIRLQ</sequence>
<dbReference type="Proteomes" id="UP001174909">
    <property type="component" value="Unassembled WGS sequence"/>
</dbReference>
<evidence type="ECO:0000256" key="5">
    <source>
        <dbReference type="ARBA" id="ARBA00022989"/>
    </source>
</evidence>
<keyword evidence="6 7" id="KW-0472">Membrane</keyword>
<keyword evidence="5 7" id="KW-1133">Transmembrane helix</keyword>
<evidence type="ECO:0000256" key="4">
    <source>
        <dbReference type="ARBA" id="ARBA00022692"/>
    </source>
</evidence>
<dbReference type="InterPro" id="IPR000515">
    <property type="entry name" value="MetI-like"/>
</dbReference>
<proteinExistence type="predicted"/>
<evidence type="ECO:0000313" key="10">
    <source>
        <dbReference type="Proteomes" id="UP001174909"/>
    </source>
</evidence>
<dbReference type="Gene3D" id="1.10.3720.10">
    <property type="entry name" value="MetI-like"/>
    <property type="match status" value="1"/>
</dbReference>
<dbReference type="GO" id="GO:0055085">
    <property type="term" value="P:transmembrane transport"/>
    <property type="evidence" value="ECO:0007669"/>
    <property type="project" value="InterPro"/>
</dbReference>
<dbReference type="Pfam" id="PF00528">
    <property type="entry name" value="BPD_transp_1"/>
    <property type="match status" value="1"/>
</dbReference>
<organism evidence="9 10">
    <name type="scientific">Geodia barretti</name>
    <name type="common">Barrett's horny sponge</name>
    <dbReference type="NCBI Taxonomy" id="519541"/>
    <lineage>
        <taxon>Eukaryota</taxon>
        <taxon>Metazoa</taxon>
        <taxon>Porifera</taxon>
        <taxon>Demospongiae</taxon>
        <taxon>Heteroscleromorpha</taxon>
        <taxon>Tetractinellida</taxon>
        <taxon>Astrophorina</taxon>
        <taxon>Geodiidae</taxon>
        <taxon>Geodia</taxon>
    </lineage>
</organism>
<evidence type="ECO:0000259" key="8">
    <source>
        <dbReference type="PROSITE" id="PS50928"/>
    </source>
</evidence>
<feature type="transmembrane region" description="Helical" evidence="7">
    <location>
        <begin position="37"/>
        <end position="62"/>
    </location>
</feature>
<dbReference type="PANTHER" id="PTHR30465">
    <property type="entry name" value="INNER MEMBRANE ABC TRANSPORTER"/>
    <property type="match status" value="1"/>
</dbReference>
<accession>A0AA35RET1</accession>
<dbReference type="PANTHER" id="PTHR30465:SF0">
    <property type="entry name" value="OLIGOPEPTIDE TRANSPORT SYSTEM PERMEASE PROTEIN APPB"/>
    <property type="match status" value="1"/>
</dbReference>